<evidence type="ECO:0000313" key="11">
    <source>
        <dbReference type="Proteomes" id="UP000469724"/>
    </source>
</evidence>
<dbReference type="EC" id="2.7.1.25" evidence="3"/>
<dbReference type="InterPro" id="IPR002891">
    <property type="entry name" value="APS"/>
</dbReference>
<dbReference type="AlphaFoldDB" id="A0A7K3NSD7"/>
<comment type="pathway">
    <text evidence="2">Sulfur metabolism; hydrogen sulfide biosynthesis; sulfite from sulfate: step 2/3.</text>
</comment>
<evidence type="ECO:0000256" key="6">
    <source>
        <dbReference type="ARBA" id="ARBA00022840"/>
    </source>
</evidence>
<dbReference type="Gene3D" id="3.10.400.10">
    <property type="entry name" value="Sulfate adenylyltransferase"/>
    <property type="match status" value="1"/>
</dbReference>
<reference evidence="10 11" key="1">
    <citation type="submission" date="2020-02" db="EMBL/GenBank/DDBJ databases">
        <title>Comparative genomics of sulfur disproportionating microorganisms.</title>
        <authorList>
            <person name="Ward L.M."/>
            <person name="Bertran E."/>
            <person name="Johnston D.T."/>
        </authorList>
    </citation>
    <scope>NUCLEOTIDE SEQUENCE [LARGE SCALE GENOMIC DNA]</scope>
    <source>
        <strain evidence="10 11">DSM 3696</strain>
    </source>
</reference>
<comment type="catalytic activity">
    <reaction evidence="1">
        <text>adenosine 5'-phosphosulfate + ATP = 3'-phosphoadenylyl sulfate + ADP + H(+)</text>
        <dbReference type="Rhea" id="RHEA:24152"/>
        <dbReference type="ChEBI" id="CHEBI:15378"/>
        <dbReference type="ChEBI" id="CHEBI:30616"/>
        <dbReference type="ChEBI" id="CHEBI:58243"/>
        <dbReference type="ChEBI" id="CHEBI:58339"/>
        <dbReference type="ChEBI" id="CHEBI:456216"/>
        <dbReference type="EC" id="2.7.1.25"/>
    </reaction>
</comment>
<dbReference type="FunFam" id="3.40.50.300:FF:000802">
    <property type="entry name" value="Sulfate adenylyltransferase"/>
    <property type="match status" value="1"/>
</dbReference>
<dbReference type="GO" id="GO:0010134">
    <property type="term" value="P:sulfate assimilation via adenylyl sulfate reduction"/>
    <property type="evidence" value="ECO:0007669"/>
    <property type="project" value="TreeGrafter"/>
</dbReference>
<dbReference type="Pfam" id="PF14306">
    <property type="entry name" value="PUA_2"/>
    <property type="match status" value="1"/>
</dbReference>
<organism evidence="10 11">
    <name type="scientific">Desulfolutivibrio sulfodismutans</name>
    <dbReference type="NCBI Taxonomy" id="63561"/>
    <lineage>
        <taxon>Bacteria</taxon>
        <taxon>Pseudomonadati</taxon>
        <taxon>Thermodesulfobacteriota</taxon>
        <taxon>Desulfovibrionia</taxon>
        <taxon>Desulfovibrionales</taxon>
        <taxon>Desulfovibrionaceae</taxon>
        <taxon>Desulfolutivibrio</taxon>
    </lineage>
</organism>
<dbReference type="Gene3D" id="3.40.50.300">
    <property type="entry name" value="P-loop containing nucleotide triphosphate hydrolases"/>
    <property type="match status" value="1"/>
</dbReference>
<evidence type="ECO:0000256" key="3">
    <source>
        <dbReference type="ARBA" id="ARBA00012121"/>
    </source>
</evidence>
<dbReference type="GO" id="GO:0004020">
    <property type="term" value="F:adenylylsulfate kinase activity"/>
    <property type="evidence" value="ECO:0007669"/>
    <property type="project" value="UniProtKB-EC"/>
</dbReference>
<dbReference type="PANTHER" id="PTHR42700">
    <property type="entry name" value="SULFATE ADENYLYLTRANSFERASE"/>
    <property type="match status" value="1"/>
</dbReference>
<dbReference type="Gene3D" id="3.40.50.620">
    <property type="entry name" value="HUPs"/>
    <property type="match status" value="1"/>
</dbReference>
<dbReference type="GO" id="GO:0004781">
    <property type="term" value="F:sulfate adenylyltransferase (ATP) activity"/>
    <property type="evidence" value="ECO:0007669"/>
    <property type="project" value="InterPro"/>
</dbReference>
<comment type="caution">
    <text evidence="10">The sequence shown here is derived from an EMBL/GenBank/DDBJ whole genome shotgun (WGS) entry which is preliminary data.</text>
</comment>
<dbReference type="InterPro" id="IPR027417">
    <property type="entry name" value="P-loop_NTPase"/>
</dbReference>
<evidence type="ECO:0000256" key="1">
    <source>
        <dbReference type="ARBA" id="ARBA00001823"/>
    </source>
</evidence>
<dbReference type="InterPro" id="IPR025980">
    <property type="entry name" value="ATP-Sase_PUA-like_dom"/>
</dbReference>
<dbReference type="SUPFAM" id="SSF52540">
    <property type="entry name" value="P-loop containing nucleoside triphosphate hydrolases"/>
    <property type="match status" value="1"/>
</dbReference>
<dbReference type="InterPro" id="IPR024951">
    <property type="entry name" value="Sulfurylase_cat_dom"/>
</dbReference>
<keyword evidence="10" id="KW-0418">Kinase</keyword>
<dbReference type="PANTHER" id="PTHR42700:SF1">
    <property type="entry name" value="SULFATE ADENYLYLTRANSFERASE"/>
    <property type="match status" value="1"/>
</dbReference>
<protein>
    <recommendedName>
        <fullName evidence="3">adenylyl-sulfate kinase</fullName>
        <ecNumber evidence="3">2.7.1.25</ecNumber>
    </recommendedName>
</protein>
<keyword evidence="4 10" id="KW-0808">Transferase</keyword>
<feature type="domain" description="Sulphate adenylyltransferase catalytic" evidence="8">
    <location>
        <begin position="168"/>
        <end position="392"/>
    </location>
</feature>
<accession>A0A7K3NSD7</accession>
<evidence type="ECO:0000259" key="8">
    <source>
        <dbReference type="Pfam" id="PF01747"/>
    </source>
</evidence>
<dbReference type="InterPro" id="IPR059117">
    <property type="entry name" value="APS_kinase_dom"/>
</dbReference>
<dbReference type="CDD" id="cd02027">
    <property type="entry name" value="APSK"/>
    <property type="match status" value="1"/>
</dbReference>
<dbReference type="EMBL" id="JAAGRQ010000081">
    <property type="protein sequence ID" value="NDY58139.1"/>
    <property type="molecule type" value="Genomic_DNA"/>
</dbReference>
<evidence type="ECO:0000256" key="2">
    <source>
        <dbReference type="ARBA" id="ARBA00004806"/>
    </source>
</evidence>
<evidence type="ECO:0000313" key="10">
    <source>
        <dbReference type="EMBL" id="NDY58139.1"/>
    </source>
</evidence>
<evidence type="ECO:0000256" key="4">
    <source>
        <dbReference type="ARBA" id="ARBA00022679"/>
    </source>
</evidence>
<keyword evidence="11" id="KW-1185">Reference proteome</keyword>
<dbReference type="Pfam" id="PF01583">
    <property type="entry name" value="APS_kinase"/>
    <property type="match status" value="1"/>
</dbReference>
<keyword evidence="5" id="KW-0547">Nucleotide-binding</keyword>
<dbReference type="InterPro" id="IPR014729">
    <property type="entry name" value="Rossmann-like_a/b/a_fold"/>
</dbReference>
<gene>
    <name evidence="10" type="primary">cysC</name>
    <name evidence="10" type="ORF">G3N56_15495</name>
</gene>
<evidence type="ECO:0000256" key="5">
    <source>
        <dbReference type="ARBA" id="ARBA00022741"/>
    </source>
</evidence>
<sequence>MNAMTTNKTLIATPRRIALLRGQAVDMPSVFLDEQGLRDLELLLDRGYFPLCGYATRREYESILDDGRLPDGTVWPIPITLPLSGELAQGLSPGDAVSLRDPEGFMLAVLRVAETWRPDLRREALAVYGTDDPSRHPGVERLFRRQGTWYAAGGVEGLAYPQHYDFRALRRTPAQTRELFARRGWRRVLGYQEATPLHRMHREMLLTAAAEQGARLFISPLTPPSLFTEVGSFPTVRCYEHFVRHMPRDVALLGLTPLYSRGAGPRGALLQAIVNRNYGCTHFLVHEGHDDPFPGDALFYPPWAALEALQALQAMDAPDPKDAGRGRLDIVPVAVRPRRYVPAFSLYLEPREIKEDIASEAVSHADLTARLGRGEDIPEWYTFPEVLRELLRTHPSPARLGFTLFLTGLSGAGKSTLAKVLSIRLLECQDRPVSLLDGDIVRRHLSSELTFSKEHRNLNVQRIGYVASEITKNRGIALCAPIAPYPESRRQAREMVSRFGPFIEIHISTPLSVCEQRDRKGLYAKARAGIIHGVTGVDDPYLPPENPELRIDTTQGTPLEAAEIVLAYLKTRGLIGK</sequence>
<dbReference type="GO" id="GO:0005737">
    <property type="term" value="C:cytoplasm"/>
    <property type="evidence" value="ECO:0007669"/>
    <property type="project" value="TreeGrafter"/>
</dbReference>
<keyword evidence="6" id="KW-0067">ATP-binding</keyword>
<evidence type="ECO:0000259" key="7">
    <source>
        <dbReference type="Pfam" id="PF01583"/>
    </source>
</evidence>
<feature type="domain" description="ATP-sulfurylase PUA-like" evidence="9">
    <location>
        <begin position="10"/>
        <end position="158"/>
    </location>
</feature>
<dbReference type="InterPro" id="IPR015947">
    <property type="entry name" value="PUA-like_sf"/>
</dbReference>
<dbReference type="Pfam" id="PF01747">
    <property type="entry name" value="ATP-sulfurylase"/>
    <property type="match status" value="1"/>
</dbReference>
<feature type="domain" description="APS kinase" evidence="7">
    <location>
        <begin position="401"/>
        <end position="552"/>
    </location>
</feature>
<dbReference type="InterPro" id="IPR050512">
    <property type="entry name" value="Sulf_AdTrans/APS_kinase"/>
</dbReference>
<dbReference type="GO" id="GO:0019379">
    <property type="term" value="P:sulfate assimilation, phosphoadenylyl sulfate reduction by phosphoadenylyl-sulfate reductase (thioredoxin)"/>
    <property type="evidence" value="ECO:0007669"/>
    <property type="project" value="TreeGrafter"/>
</dbReference>
<dbReference type="GO" id="GO:0005524">
    <property type="term" value="F:ATP binding"/>
    <property type="evidence" value="ECO:0007669"/>
    <property type="project" value="UniProtKB-KW"/>
</dbReference>
<dbReference type="Proteomes" id="UP000469724">
    <property type="component" value="Unassembled WGS sequence"/>
</dbReference>
<dbReference type="SUPFAM" id="SSF52374">
    <property type="entry name" value="Nucleotidylyl transferase"/>
    <property type="match status" value="1"/>
</dbReference>
<name>A0A7K3NSD7_9BACT</name>
<dbReference type="NCBIfam" id="TIGR00455">
    <property type="entry name" value="apsK"/>
    <property type="match status" value="1"/>
</dbReference>
<evidence type="ECO:0000259" key="9">
    <source>
        <dbReference type="Pfam" id="PF14306"/>
    </source>
</evidence>
<dbReference type="SUPFAM" id="SSF88697">
    <property type="entry name" value="PUA domain-like"/>
    <property type="match status" value="1"/>
</dbReference>
<proteinExistence type="predicted"/>